<dbReference type="PANTHER" id="PTHR14741:SF32">
    <property type="entry name" value="TRIMETHYLGUANOSINE SYNTHASE"/>
    <property type="match status" value="1"/>
</dbReference>
<keyword evidence="8" id="KW-0808">Transferase</keyword>
<comment type="function">
    <text evidence="19">Catalyzes the 2 serial methylation steps for the conversion of the 7-monomethylguanosine (m(7)G) caps of snRNAs and snoRNAs to a 2,2,7-trimethylguanosine (m(2,2,7)G) cap structure. The enzyme is specific for guanine, and N7 methylation must precede N2 methylation. Hypermethylation of the m7G cap of U snRNAs leads to their concentration in nuclear foci, their colocalization with coilin and the formation of canonical Cajal bodies (CBs). Plays a role in transcriptional regulation.</text>
</comment>
<dbReference type="FunFam" id="3.40.50.150:FF:000066">
    <property type="entry name" value="Trimethylguanosine synthase 1"/>
    <property type="match status" value="1"/>
</dbReference>
<reference evidence="23 24" key="1">
    <citation type="journal article" date="2020" name="IScience">
        <title>Genome Sequencing of the Endangered Kingdonia uniflora (Circaeasteraceae, Ranunculales) Reveals Potential Mechanisms of Evolutionary Specialization.</title>
        <authorList>
            <person name="Sun Y."/>
            <person name="Deng T."/>
            <person name="Zhang A."/>
            <person name="Moore M.J."/>
            <person name="Landis J.B."/>
            <person name="Lin N."/>
            <person name="Zhang H."/>
            <person name="Zhang X."/>
            <person name="Huang J."/>
            <person name="Zhang X."/>
            <person name="Sun H."/>
            <person name="Wang H."/>
        </authorList>
    </citation>
    <scope>NUCLEOTIDE SEQUENCE [LARGE SCALE GENOMIC DNA]</scope>
    <source>
        <strain evidence="23">TB1705</strain>
        <tissue evidence="23">Leaf</tissue>
    </source>
</reference>
<keyword evidence="9" id="KW-0949">S-adenosyl-L-methionine</keyword>
<dbReference type="GO" id="GO:0005730">
    <property type="term" value="C:nucleolus"/>
    <property type="evidence" value="ECO:0007669"/>
    <property type="project" value="UniProtKB-SubCell"/>
</dbReference>
<evidence type="ECO:0000256" key="18">
    <source>
        <dbReference type="ARBA" id="ARBA00049790"/>
    </source>
</evidence>
<evidence type="ECO:0000256" key="16">
    <source>
        <dbReference type="ARBA" id="ARBA00048763"/>
    </source>
</evidence>
<accession>A0A7J7LTC3</accession>
<evidence type="ECO:0000256" key="1">
    <source>
        <dbReference type="ARBA" id="ARBA00004408"/>
    </source>
</evidence>
<evidence type="ECO:0000256" key="2">
    <source>
        <dbReference type="ARBA" id="ARBA00004496"/>
    </source>
</evidence>
<comment type="similarity">
    <text evidence="13">Belongs to the methyltransferase superfamily. Trimethylguanosine synthase family.</text>
</comment>
<evidence type="ECO:0000256" key="4">
    <source>
        <dbReference type="ARBA" id="ARBA00018517"/>
    </source>
</evidence>
<keyword evidence="7" id="KW-0489">Methyltransferase</keyword>
<evidence type="ECO:0000256" key="14">
    <source>
        <dbReference type="ARBA" id="ARBA00047418"/>
    </source>
</evidence>
<gene>
    <name evidence="23" type="ORF">GIB67_016233</name>
</gene>
<evidence type="ECO:0000256" key="13">
    <source>
        <dbReference type="ARBA" id="ARBA00025783"/>
    </source>
</evidence>
<keyword evidence="6" id="KW-0597">Phosphoprotein</keyword>
<keyword evidence="5" id="KW-0963">Cytoplasm</keyword>
<name>A0A7J7LTC3_9MAGN</name>
<comment type="catalytic activity">
    <reaction evidence="15">
        <text>a 5'-end (N(7)-methyl 5'-triphosphoguanosine)-ribonucleoside in snoRNA + S-adenosyl-L-methionine = a 5'-end (N(2),N(7)-dimethyl 5'-triphosphoguanosine)-ribonucleoside in snoRNA + S-adenosyl-L-homocysteine + H(+)</text>
        <dbReference type="Rhea" id="RHEA:78475"/>
        <dbReference type="Rhea" id="RHEA-COMP:19086"/>
        <dbReference type="Rhea" id="RHEA-COMP:19088"/>
        <dbReference type="ChEBI" id="CHEBI:15378"/>
        <dbReference type="ChEBI" id="CHEBI:57856"/>
        <dbReference type="ChEBI" id="CHEBI:59789"/>
        <dbReference type="ChEBI" id="CHEBI:156461"/>
        <dbReference type="ChEBI" id="CHEBI:172880"/>
    </reaction>
    <physiologicalReaction direction="left-to-right" evidence="15">
        <dbReference type="Rhea" id="RHEA:78476"/>
    </physiologicalReaction>
</comment>
<evidence type="ECO:0000256" key="5">
    <source>
        <dbReference type="ARBA" id="ARBA00022490"/>
    </source>
</evidence>
<evidence type="ECO:0000256" key="17">
    <source>
        <dbReference type="ARBA" id="ARBA00049075"/>
    </source>
</evidence>
<dbReference type="GO" id="GO:0005737">
    <property type="term" value="C:cytoplasm"/>
    <property type="evidence" value="ECO:0007669"/>
    <property type="project" value="UniProtKB-SubCell"/>
</dbReference>
<keyword evidence="10" id="KW-0805">Transcription regulation</keyword>
<evidence type="ECO:0000256" key="12">
    <source>
        <dbReference type="ARBA" id="ARBA00023242"/>
    </source>
</evidence>
<proteinExistence type="inferred from homology"/>
<comment type="subunit">
    <text evidence="20">May form homooligomers. Interacts with CREBBP/CBP, EED/WAIT1, EP300/P300, NCOA6/PRIP, PPARBP/PBP and SMN.</text>
</comment>
<evidence type="ECO:0000313" key="24">
    <source>
        <dbReference type="Proteomes" id="UP000541444"/>
    </source>
</evidence>
<evidence type="ECO:0000256" key="22">
    <source>
        <dbReference type="ARBA" id="ARBA00081504"/>
    </source>
</evidence>
<dbReference type="Pfam" id="PF09445">
    <property type="entry name" value="Methyltransf_15"/>
    <property type="match status" value="1"/>
</dbReference>
<keyword evidence="12" id="KW-0539">Nucleus</keyword>
<dbReference type="OrthoDB" id="194443at2759"/>
<dbReference type="InterPro" id="IPR029063">
    <property type="entry name" value="SAM-dependent_MTases_sf"/>
</dbReference>
<comment type="subcellular location">
    <subcellularLocation>
        <location evidence="2">Cytoplasm</location>
    </subcellularLocation>
    <subcellularLocation>
        <location evidence="1">Nucleus</location>
        <location evidence="1">Cajal body</location>
    </subcellularLocation>
    <subcellularLocation>
        <location evidence="3">Nucleus</location>
        <location evidence="3">Nucleolus</location>
    </subcellularLocation>
</comment>
<organism evidence="23 24">
    <name type="scientific">Kingdonia uniflora</name>
    <dbReference type="NCBI Taxonomy" id="39325"/>
    <lineage>
        <taxon>Eukaryota</taxon>
        <taxon>Viridiplantae</taxon>
        <taxon>Streptophyta</taxon>
        <taxon>Embryophyta</taxon>
        <taxon>Tracheophyta</taxon>
        <taxon>Spermatophyta</taxon>
        <taxon>Magnoliopsida</taxon>
        <taxon>Ranunculales</taxon>
        <taxon>Circaeasteraceae</taxon>
        <taxon>Kingdonia</taxon>
    </lineage>
</organism>
<evidence type="ECO:0000256" key="7">
    <source>
        <dbReference type="ARBA" id="ARBA00022603"/>
    </source>
</evidence>
<dbReference type="SUPFAM" id="SSF53335">
    <property type="entry name" value="S-adenosyl-L-methionine-dependent methyltransferases"/>
    <property type="match status" value="1"/>
</dbReference>
<dbReference type="AlphaFoldDB" id="A0A7J7LTC3"/>
<evidence type="ECO:0000256" key="21">
    <source>
        <dbReference type="ARBA" id="ARBA00079339"/>
    </source>
</evidence>
<dbReference type="CDD" id="cd02440">
    <property type="entry name" value="AdoMet_MTases"/>
    <property type="match status" value="1"/>
</dbReference>
<comment type="catalytic activity">
    <reaction evidence="17">
        <text>a 5'-end (N(7)-methyl 5'-triphosphoguanosine)-ribonucleoside in snRNA + S-adenosyl-L-methionine = a 5'-end (N(2),N(7)-dimethyl 5'-triphosphoguanosine)-ribonucleoside in snRNA + S-adenosyl-L-homocysteine + H(+)</text>
        <dbReference type="Rhea" id="RHEA:78471"/>
        <dbReference type="Rhea" id="RHEA-COMP:19085"/>
        <dbReference type="Rhea" id="RHEA-COMP:19087"/>
        <dbReference type="ChEBI" id="CHEBI:15378"/>
        <dbReference type="ChEBI" id="CHEBI:57856"/>
        <dbReference type="ChEBI" id="CHEBI:59789"/>
        <dbReference type="ChEBI" id="CHEBI:156461"/>
        <dbReference type="ChEBI" id="CHEBI:172880"/>
    </reaction>
    <physiologicalReaction direction="left-to-right" evidence="17">
        <dbReference type="Rhea" id="RHEA:78472"/>
    </physiologicalReaction>
</comment>
<dbReference type="InterPro" id="IPR019012">
    <property type="entry name" value="RNA_cap_Gua-N2-MeTrfase"/>
</dbReference>
<sequence length="654" mass="73361">METDSVIDGSHIKKLRDLHLFSITVAQLWDDHGEEDRRNSSWYAHNDNSKFRSNRVCNGLTEGLELDDTCRSLEDIELTQMEDMGLPRSFNTSKKRNIMAKGKKNKMRALSEMEHLYARKGRWEEALEVPKASDGEGFNAMHFDDTIALAFRSDVSEEVSEHHSACECVPSVCESGITSCEVGEKGAYDELSSVTGNCDVDTDNAHVSLMSEGAIRVDAHPTNLDSIFFLGNLDQVVGLGDSKPFEHKCRQGSSMDSGDAESEKLCVYNIIEQPKFLDSGVSSESSVMSDLAFQDKYEYYGDVGELSVYLETVSKCYYYYNFKTQEWVDQPGAEYLAYFGTTFNPSYVTADASSSSEHQDELNGLISCSKTRKNSDEVLSSDIDSFLNNINQLVSEEVMSSTTGELARQQEPLSYEREEKARTVWGLGNISSSTNNEMQCEGMPEKYPIENRKYRLQKCSLFWKFDDGIRMDEEAWFSVTPESVARHHALRCTNSGIVVDCFTGVGGNAIQLAKRGHHVIAIDIDPIKIDYAQHNAAIYGVDDSIEFIKGDFFGLAPKLKAQTVFLSPPWGGPDYAKVRVYQLTMLKPHDGYFLFNTARKIGSAIVMYLPRNVDINQLAELALSVHPPMELEIEKNFLNGKFKAITAYFNDTSV</sequence>
<keyword evidence="11" id="KW-0804">Transcription</keyword>
<evidence type="ECO:0000256" key="9">
    <source>
        <dbReference type="ARBA" id="ARBA00022691"/>
    </source>
</evidence>
<evidence type="ECO:0000256" key="20">
    <source>
        <dbReference type="ARBA" id="ARBA00064494"/>
    </source>
</evidence>
<evidence type="ECO:0000256" key="3">
    <source>
        <dbReference type="ARBA" id="ARBA00004604"/>
    </source>
</evidence>
<dbReference type="GO" id="GO:0015030">
    <property type="term" value="C:Cajal body"/>
    <property type="evidence" value="ECO:0007669"/>
    <property type="project" value="UniProtKB-SubCell"/>
</dbReference>
<evidence type="ECO:0000256" key="10">
    <source>
        <dbReference type="ARBA" id="ARBA00023015"/>
    </source>
</evidence>
<evidence type="ECO:0000313" key="23">
    <source>
        <dbReference type="EMBL" id="KAF6145784.1"/>
    </source>
</evidence>
<evidence type="ECO:0000256" key="15">
    <source>
        <dbReference type="ARBA" id="ARBA00048740"/>
    </source>
</evidence>
<dbReference type="GO" id="GO:0071164">
    <property type="term" value="F:RNA cap trimethylguanosine synthase activity"/>
    <property type="evidence" value="ECO:0007669"/>
    <property type="project" value="TreeGrafter"/>
</dbReference>
<comment type="catalytic activity">
    <reaction evidence="16">
        <text>a 5'-end (N(2),N(7)-dimethyl 5'-triphosphoguanosine)-ribonucleoside in snRNA + S-adenosyl-L-methionine = a 5'-end (N(2),N(2),N(7)-trimethyl 5'-triphosphoguanosine)-ribonucleoside in snRNA + S-adenosyl-L-homocysteine + H(+)</text>
        <dbReference type="Rhea" id="RHEA:78479"/>
        <dbReference type="Rhea" id="RHEA-COMP:19087"/>
        <dbReference type="Rhea" id="RHEA-COMP:19089"/>
        <dbReference type="ChEBI" id="CHEBI:15378"/>
        <dbReference type="ChEBI" id="CHEBI:57856"/>
        <dbReference type="ChEBI" id="CHEBI:59789"/>
        <dbReference type="ChEBI" id="CHEBI:167623"/>
        <dbReference type="ChEBI" id="CHEBI:172880"/>
    </reaction>
    <physiologicalReaction direction="left-to-right" evidence="16">
        <dbReference type="Rhea" id="RHEA:78480"/>
    </physiologicalReaction>
</comment>
<evidence type="ECO:0000256" key="19">
    <source>
        <dbReference type="ARBA" id="ARBA00057179"/>
    </source>
</evidence>
<comment type="catalytic activity">
    <reaction evidence="14">
        <text>a 5'-end (N(2),N(7)-dimethyl 5'-triphosphoguanosine)-ribonucleoside in snoRNA + S-adenosyl-L-methionine = a 5'-end (N(2),N(2),N(7)-trimethyl 5'-triphosphoguanosine)-ribonucleoside in snoRNA + S-adenosyl-L-homocysteine + H(+)</text>
        <dbReference type="Rhea" id="RHEA:78507"/>
        <dbReference type="Rhea" id="RHEA-COMP:19088"/>
        <dbReference type="Rhea" id="RHEA-COMP:19090"/>
        <dbReference type="ChEBI" id="CHEBI:15378"/>
        <dbReference type="ChEBI" id="CHEBI:57856"/>
        <dbReference type="ChEBI" id="CHEBI:59789"/>
        <dbReference type="ChEBI" id="CHEBI:167623"/>
        <dbReference type="ChEBI" id="CHEBI:172880"/>
    </reaction>
    <physiologicalReaction direction="left-to-right" evidence="14">
        <dbReference type="Rhea" id="RHEA:78508"/>
    </physiologicalReaction>
</comment>
<dbReference type="Proteomes" id="UP000541444">
    <property type="component" value="Unassembled WGS sequence"/>
</dbReference>
<evidence type="ECO:0000256" key="11">
    <source>
        <dbReference type="ARBA" id="ARBA00023163"/>
    </source>
</evidence>
<dbReference type="EMBL" id="JACGCM010002030">
    <property type="protein sequence ID" value="KAF6145784.1"/>
    <property type="molecule type" value="Genomic_DNA"/>
</dbReference>
<comment type="caution">
    <text evidence="23">The sequence shown here is derived from an EMBL/GenBank/DDBJ whole genome shotgun (WGS) entry which is preliminary data.</text>
</comment>
<protein>
    <recommendedName>
        <fullName evidence="4">Trimethylguanosine synthase</fullName>
    </recommendedName>
    <alternativeName>
        <fullName evidence="18">Cap-specific guanine-N(2) methyltransferase</fullName>
    </alternativeName>
    <alternativeName>
        <fullName evidence="21">Nuclear receptor coactivator 6-interacting protein</fullName>
    </alternativeName>
    <alternativeName>
        <fullName evidence="22">PRIP-interacting protein with methyltransferase motif</fullName>
    </alternativeName>
</protein>
<evidence type="ECO:0000256" key="6">
    <source>
        <dbReference type="ARBA" id="ARBA00022553"/>
    </source>
</evidence>
<evidence type="ECO:0000256" key="8">
    <source>
        <dbReference type="ARBA" id="ARBA00022679"/>
    </source>
</evidence>
<keyword evidence="24" id="KW-1185">Reference proteome</keyword>
<dbReference type="Gene3D" id="3.40.50.150">
    <property type="entry name" value="Vaccinia Virus protein VP39"/>
    <property type="match status" value="1"/>
</dbReference>
<dbReference type="PANTHER" id="PTHR14741">
    <property type="entry name" value="S-ADENOSYLMETHIONINE-DEPENDENT METHYLTRANSFERASE RELATED"/>
    <property type="match status" value="1"/>
</dbReference>